<dbReference type="InterPro" id="IPR054527">
    <property type="entry name" value="BCE_2095-like_N"/>
</dbReference>
<name>A0ABW3Q5Y1_9BACT</name>
<accession>A0ABW3Q5Y1</accession>
<proteinExistence type="predicted"/>
<feature type="domain" description="BCE-2095-like N-terminal" evidence="2">
    <location>
        <begin position="21"/>
        <end position="112"/>
    </location>
</feature>
<protein>
    <submittedName>
        <fullName evidence="3">DUF6624 domain-containing protein</fullName>
    </submittedName>
</protein>
<dbReference type="InterPro" id="IPR046732">
    <property type="entry name" value="DUF6624"/>
</dbReference>
<comment type="caution">
    <text evidence="3">The sequence shown here is derived from an EMBL/GenBank/DDBJ whole genome shotgun (WGS) entry which is preliminary data.</text>
</comment>
<evidence type="ECO:0000313" key="4">
    <source>
        <dbReference type="Proteomes" id="UP001597116"/>
    </source>
</evidence>
<dbReference type="SUPFAM" id="SSF48452">
    <property type="entry name" value="TPR-like"/>
    <property type="match status" value="1"/>
</dbReference>
<organism evidence="3 4">
    <name type="scientific">Larkinella insperata</name>
    <dbReference type="NCBI Taxonomy" id="332158"/>
    <lineage>
        <taxon>Bacteria</taxon>
        <taxon>Pseudomonadati</taxon>
        <taxon>Bacteroidota</taxon>
        <taxon>Cytophagia</taxon>
        <taxon>Cytophagales</taxon>
        <taxon>Spirosomataceae</taxon>
        <taxon>Larkinella</taxon>
    </lineage>
</organism>
<dbReference type="Pfam" id="PF22316">
    <property type="entry name" value="ABhydrolase-like_N"/>
    <property type="match status" value="1"/>
</dbReference>
<feature type="chain" id="PRO_5046597232" evidence="1">
    <location>
        <begin position="23"/>
        <end position="318"/>
    </location>
</feature>
<dbReference type="EMBL" id="JBHTLP010000008">
    <property type="protein sequence ID" value="MFD1142014.1"/>
    <property type="molecule type" value="Genomic_DNA"/>
</dbReference>
<dbReference type="InterPro" id="IPR011990">
    <property type="entry name" value="TPR-like_helical_dom_sf"/>
</dbReference>
<keyword evidence="1" id="KW-0732">Signal</keyword>
<dbReference type="Proteomes" id="UP001597116">
    <property type="component" value="Unassembled WGS sequence"/>
</dbReference>
<dbReference type="Pfam" id="PF20329">
    <property type="entry name" value="DUF6624"/>
    <property type="match status" value="1"/>
</dbReference>
<dbReference type="RefSeq" id="WP_265992517.1">
    <property type="nucleotide sequence ID" value="NZ_CP110973.1"/>
</dbReference>
<feature type="signal peptide" evidence="1">
    <location>
        <begin position="1"/>
        <end position="22"/>
    </location>
</feature>
<sequence length="318" mass="36426">MKFFLFVSFSLFYSLTFGQNYASLISQAEKKYQDKSYKESVNLYQRAFKLEQKNRSDFYNAACSAALTKDTELAMKWLNQAVEKGFINIRHLKTDSDLNGLHDRQEWKDLVANLQAQVDKIEASYDKPLQAKLLAIYDEDQKYRQQLNEVGQKHGFESPEVKNLWKTIEEKDSVNLIQVKAILDQHGWVGEDKVGPQASTTLFLVIQHADLATQQKYLPMMREAVKAQKAQPSALALLEDRVALGEGRRQTYGSQIGQDSKTGKAYVLPLNDPDHVDQRRAEVGLPPLADYVKHWDIVWNVAEYKKQLPQLDKQAGIK</sequence>
<evidence type="ECO:0000259" key="2">
    <source>
        <dbReference type="Pfam" id="PF22316"/>
    </source>
</evidence>
<dbReference type="NCBIfam" id="NF047558">
    <property type="entry name" value="TPR_END_plus"/>
    <property type="match status" value="1"/>
</dbReference>
<keyword evidence="4" id="KW-1185">Reference proteome</keyword>
<evidence type="ECO:0000256" key="1">
    <source>
        <dbReference type="SAM" id="SignalP"/>
    </source>
</evidence>
<reference evidence="4" key="1">
    <citation type="journal article" date="2019" name="Int. J. Syst. Evol. Microbiol.">
        <title>The Global Catalogue of Microorganisms (GCM) 10K type strain sequencing project: providing services to taxonomists for standard genome sequencing and annotation.</title>
        <authorList>
            <consortium name="The Broad Institute Genomics Platform"/>
            <consortium name="The Broad Institute Genome Sequencing Center for Infectious Disease"/>
            <person name="Wu L."/>
            <person name="Ma J."/>
        </authorList>
    </citation>
    <scope>NUCLEOTIDE SEQUENCE [LARGE SCALE GENOMIC DNA]</scope>
    <source>
        <strain evidence="4">CCUG 55608</strain>
    </source>
</reference>
<gene>
    <name evidence="3" type="ORF">ACFQ4C_12880</name>
</gene>
<evidence type="ECO:0000313" key="3">
    <source>
        <dbReference type="EMBL" id="MFD1142014.1"/>
    </source>
</evidence>